<evidence type="ECO:0000256" key="8">
    <source>
        <dbReference type="ARBA" id="ARBA00031347"/>
    </source>
</evidence>
<dbReference type="InterPro" id="IPR007255">
    <property type="entry name" value="COG8"/>
</dbReference>
<proteinExistence type="inferred from homology"/>
<evidence type="ECO:0000256" key="7">
    <source>
        <dbReference type="ARBA" id="ARBA00023136"/>
    </source>
</evidence>
<evidence type="ECO:0000256" key="5">
    <source>
        <dbReference type="ARBA" id="ARBA00022927"/>
    </source>
</evidence>
<evidence type="ECO:0000256" key="6">
    <source>
        <dbReference type="ARBA" id="ARBA00023034"/>
    </source>
</evidence>
<dbReference type="GO" id="GO:0015031">
    <property type="term" value="P:protein transport"/>
    <property type="evidence" value="ECO:0007669"/>
    <property type="project" value="UniProtKB-KW"/>
</dbReference>
<sequence length="479" mass="49998">MDHRWRAQDSKSGSAPDLASSAPLTEEEAAYFSELLGYSMERLAREPELLASEQEYLVRQASEAVSTHRRALVAGASADREVGSQLAAACDRLAALSAALPAVRAAGEAFERAAERAAAARRATGLLAAHHGALLDVLEVPSLMLTCVRNRHYDEALDLRAFADEALDAMRDALLRGLEGEAALPECLRAVGFLRRLGGFSERGLRLELLARRDAWVVTAARGAGLGDADAPPYEALKRATDALRLQLSDVAGQYLAMFGGADGEADGIADGDADDVLPRWARRRVEAYLALVAHHLPRLADGGALASIWEAAMYAGASLARVGLDLRPLLADGFEGAVAGVFEAGVAGAEAACRRLAAQGAWAGLRRAGEGEAAPPEAGAAAPRPRRCSRTRRWPCTPTAWPPPSTSLRAVREVAATADQPEAAAAVGAVLTPFLAGNLARVFGTTPRALGIDVVEGGAWAVIGGQGSSGTPEATEAA</sequence>
<keyword evidence="6" id="KW-0333">Golgi apparatus</keyword>
<comment type="caution">
    <text evidence="10">The sequence shown here is derived from an EMBL/GenBank/DDBJ whole genome shotgun (WGS) entry which is preliminary data.</text>
</comment>
<feature type="region of interest" description="Disordered" evidence="9">
    <location>
        <begin position="371"/>
        <end position="406"/>
    </location>
</feature>
<comment type="similarity">
    <text evidence="2">Belongs to the COG8 family.</text>
</comment>
<dbReference type="GO" id="GO:0000139">
    <property type="term" value="C:Golgi membrane"/>
    <property type="evidence" value="ECO:0007669"/>
    <property type="project" value="UniProtKB-SubCell"/>
</dbReference>
<accession>A0AAD9IJT1</accession>
<evidence type="ECO:0000256" key="1">
    <source>
        <dbReference type="ARBA" id="ARBA00004395"/>
    </source>
</evidence>
<evidence type="ECO:0000313" key="10">
    <source>
        <dbReference type="EMBL" id="KAK2078474.1"/>
    </source>
</evidence>
<evidence type="ECO:0000256" key="3">
    <source>
        <dbReference type="ARBA" id="ARBA00020983"/>
    </source>
</evidence>
<reference evidence="10" key="1">
    <citation type="submission" date="2021-01" db="EMBL/GenBank/DDBJ databases">
        <authorList>
            <person name="Eckstrom K.M.E."/>
        </authorList>
    </citation>
    <scope>NUCLEOTIDE SEQUENCE</scope>
    <source>
        <strain evidence="10">UVCC 0001</strain>
    </source>
</reference>
<keyword evidence="11" id="KW-1185">Reference proteome</keyword>
<dbReference type="InterPro" id="IPR016159">
    <property type="entry name" value="Cullin_repeat-like_dom_sf"/>
</dbReference>
<dbReference type="SUPFAM" id="SSF74788">
    <property type="entry name" value="Cullin repeat-like"/>
    <property type="match status" value="1"/>
</dbReference>
<feature type="compositionally biased region" description="Basic residues" evidence="9">
    <location>
        <begin position="385"/>
        <end position="394"/>
    </location>
</feature>
<dbReference type="GO" id="GO:0017119">
    <property type="term" value="C:Golgi transport complex"/>
    <property type="evidence" value="ECO:0007669"/>
    <property type="project" value="InterPro"/>
</dbReference>
<dbReference type="EMBL" id="JASFZW010000004">
    <property type="protein sequence ID" value="KAK2078474.1"/>
    <property type="molecule type" value="Genomic_DNA"/>
</dbReference>
<protein>
    <recommendedName>
        <fullName evidence="3">Conserved oligomeric Golgi complex subunit 8</fullName>
    </recommendedName>
    <alternativeName>
        <fullName evidence="8">Component of oligomeric Golgi complex 8</fullName>
    </alternativeName>
</protein>
<comment type="subcellular location">
    <subcellularLocation>
        <location evidence="1">Golgi apparatus membrane</location>
        <topology evidence="1">Peripheral membrane protein</topology>
    </subcellularLocation>
</comment>
<dbReference type="PANTHER" id="PTHR21311">
    <property type="entry name" value="CONSERVED OLIGOMERIC GOLGI COMPLEX COMPONENT 8"/>
    <property type="match status" value="1"/>
</dbReference>
<organism evidence="10 11">
    <name type="scientific">Prototheca wickerhamii</name>
    <dbReference type="NCBI Taxonomy" id="3111"/>
    <lineage>
        <taxon>Eukaryota</taxon>
        <taxon>Viridiplantae</taxon>
        <taxon>Chlorophyta</taxon>
        <taxon>core chlorophytes</taxon>
        <taxon>Trebouxiophyceae</taxon>
        <taxon>Chlorellales</taxon>
        <taxon>Chlorellaceae</taxon>
        <taxon>Prototheca</taxon>
    </lineage>
</organism>
<evidence type="ECO:0000313" key="11">
    <source>
        <dbReference type="Proteomes" id="UP001255856"/>
    </source>
</evidence>
<keyword evidence="5" id="KW-0653">Protein transport</keyword>
<gene>
    <name evidence="10" type="ORF">QBZ16_003314</name>
</gene>
<feature type="region of interest" description="Disordered" evidence="9">
    <location>
        <begin position="1"/>
        <end position="22"/>
    </location>
</feature>
<evidence type="ECO:0000256" key="9">
    <source>
        <dbReference type="SAM" id="MobiDB-lite"/>
    </source>
</evidence>
<evidence type="ECO:0000256" key="4">
    <source>
        <dbReference type="ARBA" id="ARBA00022448"/>
    </source>
</evidence>
<dbReference type="Proteomes" id="UP001255856">
    <property type="component" value="Unassembled WGS sequence"/>
</dbReference>
<dbReference type="GO" id="GO:0006891">
    <property type="term" value="P:intra-Golgi vesicle-mediated transport"/>
    <property type="evidence" value="ECO:0007669"/>
    <property type="project" value="TreeGrafter"/>
</dbReference>
<name>A0AAD9IJT1_PROWI</name>
<keyword evidence="4" id="KW-0813">Transport</keyword>
<feature type="compositionally biased region" description="Low complexity" evidence="9">
    <location>
        <begin position="371"/>
        <end position="384"/>
    </location>
</feature>
<keyword evidence="7" id="KW-0472">Membrane</keyword>
<evidence type="ECO:0000256" key="2">
    <source>
        <dbReference type="ARBA" id="ARBA00006419"/>
    </source>
</evidence>
<dbReference type="PANTHER" id="PTHR21311:SF0">
    <property type="entry name" value="CONSERVED OLIGOMERIC GOLGI COMPLEX SUBUNIT 8"/>
    <property type="match status" value="1"/>
</dbReference>
<dbReference type="Pfam" id="PF04124">
    <property type="entry name" value="Dor1"/>
    <property type="match status" value="2"/>
</dbReference>
<dbReference type="AlphaFoldDB" id="A0AAD9IJT1"/>